<evidence type="ECO:0000313" key="8">
    <source>
        <dbReference type="EMBL" id="KAK3015548.1"/>
    </source>
</evidence>
<proteinExistence type="predicted"/>
<reference evidence="8" key="1">
    <citation type="submission" date="2022-12" db="EMBL/GenBank/DDBJ databases">
        <title>Draft genome assemblies for two species of Escallonia (Escalloniales).</title>
        <authorList>
            <person name="Chanderbali A."/>
            <person name="Dervinis C."/>
            <person name="Anghel I."/>
            <person name="Soltis D."/>
            <person name="Soltis P."/>
            <person name="Zapata F."/>
        </authorList>
    </citation>
    <scope>NUCLEOTIDE SEQUENCE</scope>
    <source>
        <strain evidence="8">UCBG64.0493</strain>
        <tissue evidence="8">Leaf</tissue>
    </source>
</reference>
<dbReference type="GO" id="GO:0009011">
    <property type="term" value="F:alpha-1,4-glucan glucosyltransferase (ADP-glucose donor) activity"/>
    <property type="evidence" value="ECO:0007669"/>
    <property type="project" value="UniProtKB-EC"/>
</dbReference>
<keyword evidence="6" id="KW-0750">Starch biosynthesis</keyword>
<organism evidence="8 9">
    <name type="scientific">Escallonia herrerae</name>
    <dbReference type="NCBI Taxonomy" id="1293975"/>
    <lineage>
        <taxon>Eukaryota</taxon>
        <taxon>Viridiplantae</taxon>
        <taxon>Streptophyta</taxon>
        <taxon>Embryophyta</taxon>
        <taxon>Tracheophyta</taxon>
        <taxon>Spermatophyta</taxon>
        <taxon>Magnoliopsida</taxon>
        <taxon>eudicotyledons</taxon>
        <taxon>Gunneridae</taxon>
        <taxon>Pentapetalae</taxon>
        <taxon>asterids</taxon>
        <taxon>campanulids</taxon>
        <taxon>Escalloniales</taxon>
        <taxon>Escalloniaceae</taxon>
        <taxon>Escallonia</taxon>
    </lineage>
</organism>
<dbReference type="AlphaFoldDB" id="A0AA88VWX7"/>
<evidence type="ECO:0000256" key="5">
    <source>
        <dbReference type="ARBA" id="ARBA00022679"/>
    </source>
</evidence>
<keyword evidence="5" id="KW-0808">Transferase</keyword>
<comment type="caution">
    <text evidence="8">The sequence shown here is derived from an EMBL/GenBank/DDBJ whole genome shotgun (WGS) entry which is preliminary data.</text>
</comment>
<dbReference type="Proteomes" id="UP001188597">
    <property type="component" value="Unassembled WGS sequence"/>
</dbReference>
<dbReference type="PANTHER" id="PTHR46083:SF1">
    <property type="entry name" value="GLYCOGEN SYNTHASE 2-RELATED"/>
    <property type="match status" value="1"/>
</dbReference>
<keyword evidence="4" id="KW-0328">Glycosyltransferase</keyword>
<evidence type="ECO:0000256" key="6">
    <source>
        <dbReference type="ARBA" id="ARBA00022922"/>
    </source>
</evidence>
<name>A0AA88VWX7_9ASTE</name>
<dbReference type="SUPFAM" id="SSF53756">
    <property type="entry name" value="UDP-Glycosyltransferase/glycogen phosphorylase"/>
    <property type="match status" value="1"/>
</dbReference>
<sequence length="273" mass="30770">MDAMTSLTTPGGWYFYLDHPRNAGILVSVATQNRCKDSKKLWSCTTGASSSKRLSHSFKIQALPVEVGTEKLEGSTDSKSEVLVWPSPGDEIPFWKREFPSWDASSEEPVNVEKDSDLMHIVHVTAEMAPIAKVGGLGDVVTGLARTCLLRGHKVDIILPFYECIQKQHISDLELITSYSSYHDGNWIACNAYRGLVSSIPVIFIEPSNQFFKGQSVYGGSYNELEAYLFFSRACLEWLQVTRIQPDIIHVHEWQTSALPLLYWDIYHHLSLQ</sequence>
<dbReference type="PANTHER" id="PTHR46083">
    <property type="match status" value="1"/>
</dbReference>
<dbReference type="GO" id="GO:0019252">
    <property type="term" value="P:starch biosynthetic process"/>
    <property type="evidence" value="ECO:0007669"/>
    <property type="project" value="UniProtKB-KW"/>
</dbReference>
<keyword evidence="9" id="KW-1185">Reference proteome</keyword>
<evidence type="ECO:0000256" key="1">
    <source>
        <dbReference type="ARBA" id="ARBA00001478"/>
    </source>
</evidence>
<gene>
    <name evidence="8" type="ORF">RJ639_006230</name>
</gene>
<comment type="pathway">
    <text evidence="2">Glycan biosynthesis; starch biosynthesis.</text>
</comment>
<dbReference type="EC" id="2.4.1.21" evidence="3"/>
<protein>
    <recommendedName>
        <fullName evidence="3">starch synthase</fullName>
        <ecNumber evidence="3">2.4.1.21</ecNumber>
    </recommendedName>
</protein>
<comment type="catalytic activity">
    <reaction evidence="1">
        <text>[(1-&gt;4)-alpha-D-glucosyl](n) + ADP-alpha-D-glucose = [(1-&gt;4)-alpha-D-glucosyl](n+1) + ADP + H(+)</text>
        <dbReference type="Rhea" id="RHEA:18189"/>
        <dbReference type="Rhea" id="RHEA-COMP:9584"/>
        <dbReference type="Rhea" id="RHEA-COMP:9587"/>
        <dbReference type="ChEBI" id="CHEBI:15378"/>
        <dbReference type="ChEBI" id="CHEBI:15444"/>
        <dbReference type="ChEBI" id="CHEBI:57498"/>
        <dbReference type="ChEBI" id="CHEBI:456216"/>
        <dbReference type="EC" id="2.4.1.21"/>
    </reaction>
</comment>
<evidence type="ECO:0000313" key="9">
    <source>
        <dbReference type="Proteomes" id="UP001188597"/>
    </source>
</evidence>
<evidence type="ECO:0000256" key="2">
    <source>
        <dbReference type="ARBA" id="ARBA00004727"/>
    </source>
</evidence>
<feature type="domain" description="Starch synthase catalytic" evidence="7">
    <location>
        <begin position="120"/>
        <end position="269"/>
    </location>
</feature>
<accession>A0AA88VWX7</accession>
<evidence type="ECO:0000259" key="7">
    <source>
        <dbReference type="Pfam" id="PF08323"/>
    </source>
</evidence>
<dbReference type="Gene3D" id="3.40.50.2000">
    <property type="entry name" value="Glycogen Phosphorylase B"/>
    <property type="match status" value="1"/>
</dbReference>
<evidence type="ECO:0000256" key="4">
    <source>
        <dbReference type="ARBA" id="ARBA00022676"/>
    </source>
</evidence>
<feature type="non-terminal residue" evidence="8">
    <location>
        <position position="273"/>
    </location>
</feature>
<dbReference type="InterPro" id="IPR013534">
    <property type="entry name" value="Starch_synth_cat_dom"/>
</dbReference>
<dbReference type="Pfam" id="PF08323">
    <property type="entry name" value="Glyco_transf_5"/>
    <property type="match status" value="1"/>
</dbReference>
<dbReference type="EMBL" id="JAVXUP010001137">
    <property type="protein sequence ID" value="KAK3015548.1"/>
    <property type="molecule type" value="Genomic_DNA"/>
</dbReference>
<evidence type="ECO:0000256" key="3">
    <source>
        <dbReference type="ARBA" id="ARBA00012588"/>
    </source>
</evidence>